<organism evidence="7 8">
    <name type="scientific">Streptomyces yatensis</name>
    <dbReference type="NCBI Taxonomy" id="155177"/>
    <lineage>
        <taxon>Bacteria</taxon>
        <taxon>Bacillati</taxon>
        <taxon>Actinomycetota</taxon>
        <taxon>Actinomycetes</taxon>
        <taxon>Kitasatosporales</taxon>
        <taxon>Streptomycetaceae</taxon>
        <taxon>Streptomyces</taxon>
        <taxon>Streptomyces violaceusniger group</taxon>
    </lineage>
</organism>
<dbReference type="SUPFAM" id="SSF51735">
    <property type="entry name" value="NAD(P)-binding Rossmann-fold domains"/>
    <property type="match status" value="1"/>
</dbReference>
<name>A0ABN2GHB5_9ACTN</name>
<evidence type="ECO:0000313" key="7">
    <source>
        <dbReference type="EMBL" id="GAA1670897.1"/>
    </source>
</evidence>
<dbReference type="Pfam" id="PF08546">
    <property type="entry name" value="ApbA_C"/>
    <property type="match status" value="1"/>
</dbReference>
<sequence length="322" mass="33491">MRIAVIGAGGVGGYFGARLAAAGDEVTFVARGRHLAAIREKGLTVRSPLGELRVPSEAVVPAISDLEAPDLVMVAVKLWDTEDVARQLAPLAEGGAAVVSFQNGVQKDTVLRRHLPDGSVLGGVGYISAFIEEPGVVVHNGTLQRLVFGEYDRTESPRARAFLDRAVAAGIDAEISADIERTIWEKFVFLVGLSGTTSAVRQPIGVVRGDPGSRALLREVMHEVVAVGRAKGVALDPGFADDRLAFCDTLPAAMTSSMHNDLLRGNRLELGWLSGAVAGLGAELDVATPRNRAIADILSPYALGDPATTGGAGVSAAGAASR</sequence>
<feature type="domain" description="Ketopantoate reductase N-terminal" evidence="5">
    <location>
        <begin position="3"/>
        <end position="152"/>
    </location>
</feature>
<dbReference type="NCBIfam" id="TIGR00745">
    <property type="entry name" value="apbA_panE"/>
    <property type="match status" value="1"/>
</dbReference>
<reference evidence="7 8" key="1">
    <citation type="journal article" date="2019" name="Int. J. Syst. Evol. Microbiol.">
        <title>The Global Catalogue of Microorganisms (GCM) 10K type strain sequencing project: providing services to taxonomists for standard genome sequencing and annotation.</title>
        <authorList>
            <consortium name="The Broad Institute Genomics Platform"/>
            <consortium name="The Broad Institute Genome Sequencing Center for Infectious Disease"/>
            <person name="Wu L."/>
            <person name="Ma J."/>
        </authorList>
    </citation>
    <scope>NUCLEOTIDE SEQUENCE [LARGE SCALE GENOMIC DNA]</scope>
    <source>
        <strain evidence="7 8">JCM 13244</strain>
    </source>
</reference>
<proteinExistence type="inferred from homology"/>
<evidence type="ECO:0000259" key="6">
    <source>
        <dbReference type="Pfam" id="PF08546"/>
    </source>
</evidence>
<dbReference type="Gene3D" id="1.10.1040.10">
    <property type="entry name" value="N-(1-d-carboxylethyl)-l-norvaline Dehydrogenase, domain 2"/>
    <property type="match status" value="1"/>
</dbReference>
<dbReference type="InterPro" id="IPR013328">
    <property type="entry name" value="6PGD_dom2"/>
</dbReference>
<comment type="catalytic activity">
    <reaction evidence="4">
        <text>(R)-pantoate + NADP(+) = 2-dehydropantoate + NADPH + H(+)</text>
        <dbReference type="Rhea" id="RHEA:16233"/>
        <dbReference type="ChEBI" id="CHEBI:11561"/>
        <dbReference type="ChEBI" id="CHEBI:15378"/>
        <dbReference type="ChEBI" id="CHEBI:15980"/>
        <dbReference type="ChEBI" id="CHEBI:57783"/>
        <dbReference type="ChEBI" id="CHEBI:58349"/>
        <dbReference type="EC" id="1.1.1.169"/>
    </reaction>
</comment>
<comment type="similarity">
    <text evidence="1 4">Belongs to the ketopantoate reductase family.</text>
</comment>
<keyword evidence="4" id="KW-0566">Pantothenate biosynthesis</keyword>
<evidence type="ECO:0000256" key="2">
    <source>
        <dbReference type="ARBA" id="ARBA00022857"/>
    </source>
</evidence>
<evidence type="ECO:0000256" key="4">
    <source>
        <dbReference type="RuleBase" id="RU362068"/>
    </source>
</evidence>
<keyword evidence="8" id="KW-1185">Reference proteome</keyword>
<evidence type="ECO:0000256" key="3">
    <source>
        <dbReference type="ARBA" id="ARBA00023002"/>
    </source>
</evidence>
<dbReference type="InterPro" id="IPR036291">
    <property type="entry name" value="NAD(P)-bd_dom_sf"/>
</dbReference>
<dbReference type="PANTHER" id="PTHR21708">
    <property type="entry name" value="PROBABLE 2-DEHYDROPANTOATE 2-REDUCTASE"/>
    <property type="match status" value="1"/>
</dbReference>
<evidence type="ECO:0000313" key="8">
    <source>
        <dbReference type="Proteomes" id="UP001499947"/>
    </source>
</evidence>
<comment type="caution">
    <text evidence="7">The sequence shown here is derived from an EMBL/GenBank/DDBJ whole genome shotgun (WGS) entry which is preliminary data.</text>
</comment>
<dbReference type="Proteomes" id="UP001499947">
    <property type="component" value="Unassembled WGS sequence"/>
</dbReference>
<dbReference type="RefSeq" id="WP_211121954.1">
    <property type="nucleotide sequence ID" value="NZ_BAAALR010000011.1"/>
</dbReference>
<dbReference type="Pfam" id="PF02558">
    <property type="entry name" value="ApbA"/>
    <property type="match status" value="1"/>
</dbReference>
<evidence type="ECO:0000259" key="5">
    <source>
        <dbReference type="Pfam" id="PF02558"/>
    </source>
</evidence>
<dbReference type="InterPro" id="IPR013332">
    <property type="entry name" value="KPR_N"/>
</dbReference>
<dbReference type="Gene3D" id="3.40.50.720">
    <property type="entry name" value="NAD(P)-binding Rossmann-like Domain"/>
    <property type="match status" value="1"/>
</dbReference>
<protein>
    <recommendedName>
        <fullName evidence="4">2-dehydropantoate 2-reductase</fullName>
        <ecNumber evidence="4">1.1.1.169</ecNumber>
    </recommendedName>
    <alternativeName>
        <fullName evidence="4">Ketopantoate reductase</fullName>
    </alternativeName>
</protein>
<dbReference type="InterPro" id="IPR003710">
    <property type="entry name" value="ApbA"/>
</dbReference>
<dbReference type="EC" id="1.1.1.169" evidence="4"/>
<gene>
    <name evidence="7" type="ORF">GCM10009680_08360</name>
</gene>
<dbReference type="InterPro" id="IPR051402">
    <property type="entry name" value="KPR-Related"/>
</dbReference>
<dbReference type="SUPFAM" id="SSF48179">
    <property type="entry name" value="6-phosphogluconate dehydrogenase C-terminal domain-like"/>
    <property type="match status" value="1"/>
</dbReference>
<dbReference type="InterPro" id="IPR008927">
    <property type="entry name" value="6-PGluconate_DH-like_C_sf"/>
</dbReference>
<feature type="domain" description="Ketopantoate reductase C-terminal" evidence="6">
    <location>
        <begin position="178"/>
        <end position="300"/>
    </location>
</feature>
<comment type="pathway">
    <text evidence="4">Cofactor biosynthesis; (R)-pantothenate biosynthesis; (R)-pantoate from 3-methyl-2-oxobutanoate: step 2/2.</text>
</comment>
<dbReference type="InterPro" id="IPR013752">
    <property type="entry name" value="KPA_reductase"/>
</dbReference>
<dbReference type="EMBL" id="BAAALR010000011">
    <property type="protein sequence ID" value="GAA1670897.1"/>
    <property type="molecule type" value="Genomic_DNA"/>
</dbReference>
<evidence type="ECO:0000256" key="1">
    <source>
        <dbReference type="ARBA" id="ARBA00007870"/>
    </source>
</evidence>
<keyword evidence="3 4" id="KW-0560">Oxidoreductase</keyword>
<comment type="function">
    <text evidence="4">Catalyzes the NADPH-dependent reduction of ketopantoate into pantoic acid.</text>
</comment>
<dbReference type="PANTHER" id="PTHR21708:SF26">
    <property type="entry name" value="2-DEHYDROPANTOATE 2-REDUCTASE"/>
    <property type="match status" value="1"/>
</dbReference>
<accession>A0ABN2GHB5</accession>
<keyword evidence="2 4" id="KW-0521">NADP</keyword>